<dbReference type="Gene3D" id="1.10.10.1020">
    <property type="entry name" value="RecBCD complex, subunit RecD, N-terminal domain"/>
    <property type="match status" value="1"/>
</dbReference>
<keyword evidence="9" id="KW-0234">DNA repair</keyword>
<evidence type="ECO:0000256" key="1">
    <source>
        <dbReference type="ARBA" id="ARBA00022722"/>
    </source>
</evidence>
<evidence type="ECO:0000259" key="12">
    <source>
        <dbReference type="Pfam" id="PF21185"/>
    </source>
</evidence>
<dbReference type="Pfam" id="PF21185">
    <property type="entry name" value="RecD_N"/>
    <property type="match status" value="1"/>
</dbReference>
<keyword evidence="3" id="KW-0227">DNA damage</keyword>
<feature type="domain" description="RecBCD enzyme subunit RecD N-terminal" evidence="12">
    <location>
        <begin position="11"/>
        <end position="107"/>
    </location>
</feature>
<protein>
    <submittedName>
        <fullName evidence="13">Exodeoxyribonuclease V alpha chain</fullName>
        <ecNumber evidence="13">3.1.11.5</ecNumber>
    </submittedName>
</protein>
<reference evidence="13" key="1">
    <citation type="submission" date="2018-06" db="EMBL/GenBank/DDBJ databases">
        <authorList>
            <person name="Zhirakovskaya E."/>
        </authorList>
    </citation>
    <scope>NUCLEOTIDE SEQUENCE</scope>
</reference>
<evidence type="ECO:0000256" key="8">
    <source>
        <dbReference type="ARBA" id="ARBA00023125"/>
    </source>
</evidence>
<keyword evidence="1" id="KW-0540">Nuclease</keyword>
<dbReference type="InterPro" id="IPR049550">
    <property type="entry name" value="RecD_N"/>
</dbReference>
<gene>
    <name evidence="13" type="ORF">MNBD_DELTA04-437</name>
</gene>
<dbReference type="GO" id="GO:0008854">
    <property type="term" value="F:exodeoxyribonuclease V activity"/>
    <property type="evidence" value="ECO:0007669"/>
    <property type="project" value="UniProtKB-EC"/>
</dbReference>
<dbReference type="SUPFAM" id="SSF52540">
    <property type="entry name" value="P-loop containing nucleoside triphosphate hydrolases"/>
    <property type="match status" value="2"/>
</dbReference>
<name>A0A3B0V388_9ZZZZ</name>
<accession>A0A3B0V388</accession>
<dbReference type="AlphaFoldDB" id="A0A3B0V388"/>
<feature type="domain" description="UvrD-like helicase C-terminal" evidence="11">
    <location>
        <begin position="523"/>
        <end position="568"/>
    </location>
</feature>
<evidence type="ECO:0000256" key="2">
    <source>
        <dbReference type="ARBA" id="ARBA00022741"/>
    </source>
</evidence>
<dbReference type="HAMAP" id="MF_01487">
    <property type="entry name" value="RecD"/>
    <property type="match status" value="1"/>
</dbReference>
<dbReference type="Pfam" id="PF13245">
    <property type="entry name" value="AAA_19"/>
    <property type="match status" value="1"/>
</dbReference>
<dbReference type="NCBIfam" id="TIGR01447">
    <property type="entry name" value="recD"/>
    <property type="match status" value="1"/>
</dbReference>
<dbReference type="InterPro" id="IPR027785">
    <property type="entry name" value="UvrD-like_helicase_C"/>
</dbReference>
<keyword evidence="6" id="KW-0269">Exonuclease</keyword>
<dbReference type="CDD" id="cd18809">
    <property type="entry name" value="SF1_C_RecD"/>
    <property type="match status" value="1"/>
</dbReference>
<keyword evidence="5" id="KW-0347">Helicase</keyword>
<evidence type="ECO:0000256" key="6">
    <source>
        <dbReference type="ARBA" id="ARBA00022839"/>
    </source>
</evidence>
<dbReference type="Gene3D" id="3.40.50.300">
    <property type="entry name" value="P-loop containing nucleotide triphosphate hydrolases"/>
    <property type="match status" value="3"/>
</dbReference>
<keyword evidence="7" id="KW-0067">ATP-binding</keyword>
<dbReference type="PANTHER" id="PTHR43788">
    <property type="entry name" value="DNA2/NAM7 HELICASE FAMILY MEMBER"/>
    <property type="match status" value="1"/>
</dbReference>
<evidence type="ECO:0000256" key="4">
    <source>
        <dbReference type="ARBA" id="ARBA00022801"/>
    </source>
</evidence>
<organism evidence="13">
    <name type="scientific">hydrothermal vent metagenome</name>
    <dbReference type="NCBI Taxonomy" id="652676"/>
    <lineage>
        <taxon>unclassified sequences</taxon>
        <taxon>metagenomes</taxon>
        <taxon>ecological metagenomes</taxon>
    </lineage>
</organism>
<dbReference type="GO" id="GO:0003677">
    <property type="term" value="F:DNA binding"/>
    <property type="evidence" value="ECO:0007669"/>
    <property type="project" value="UniProtKB-KW"/>
</dbReference>
<dbReference type="Pfam" id="PF13538">
    <property type="entry name" value="UvrD_C_2"/>
    <property type="match status" value="1"/>
</dbReference>
<evidence type="ECO:0000256" key="10">
    <source>
        <dbReference type="ARBA" id="ARBA00023235"/>
    </source>
</evidence>
<sequence length="597" mass="64405">MRALLEQAAARGQLRQIDLHVALFLDKLAGGGNPGLLLAAALASRAVGEGHICLPLGHVAGKPVLAPEPICQAPELSSWRGQLLASGVVAGPDGRAPLVLDPDDRLYLARYFNCERTIGEDLLRRSRGIAAVDEERAGQLLARLFPASPEIDWQQQAAAVAILKQFVVISGGPGTGKTHTVARILALLQTLAGNSLRIGLAAPTGKAAARLRESIRTARNTLAPDLAAVVPDETRTLHRLLGFMPHDHAFRYNRDNPLPLDLLVLDEASMIDVPLMAALIEALPTAARLIMLGDRDQLTSVEAGSLFGDICAGREPGWSAPLCRRLQRLTGRAPKPGAGEESFADSIVLLRTSYRFAAASGIAALAGAVNSGSRKALAGVLAGHFHDFSMHQVEKENLRQWLVERIVPGFRDCFVAADPGTALAALARFRILCCVREGGAGVAGVNRIAEQALRARGMITGNDPWYRGQPVMITSNHYGLQLFNGDTGILWPDDRDRLWAWFLHADGTLHPVAPARLPAHETAYAITVHKAQGSEFAEVLLVLPAQDSRVLCRELIYTGVTRARTKLELCGDRHLLDLAVERRVSRYSGLTQRLWSG</sequence>
<dbReference type="GO" id="GO:0017116">
    <property type="term" value="F:single-stranded DNA helicase activity"/>
    <property type="evidence" value="ECO:0007669"/>
    <property type="project" value="TreeGrafter"/>
</dbReference>
<dbReference type="GO" id="GO:0006302">
    <property type="term" value="P:double-strand break repair"/>
    <property type="evidence" value="ECO:0007669"/>
    <property type="project" value="InterPro"/>
</dbReference>
<keyword evidence="4 13" id="KW-0378">Hydrolase</keyword>
<dbReference type="PANTHER" id="PTHR43788:SF6">
    <property type="entry name" value="DNA HELICASE B"/>
    <property type="match status" value="1"/>
</dbReference>
<keyword evidence="10" id="KW-0413">Isomerase</keyword>
<dbReference type="CDD" id="cd17933">
    <property type="entry name" value="DEXSc_RecD-like"/>
    <property type="match status" value="1"/>
</dbReference>
<evidence type="ECO:0000256" key="5">
    <source>
        <dbReference type="ARBA" id="ARBA00022806"/>
    </source>
</evidence>
<dbReference type="EC" id="3.1.11.5" evidence="13"/>
<proteinExistence type="inferred from homology"/>
<dbReference type="EMBL" id="UOEY01000041">
    <property type="protein sequence ID" value="VAW37451.1"/>
    <property type="molecule type" value="Genomic_DNA"/>
</dbReference>
<dbReference type="GO" id="GO:0005524">
    <property type="term" value="F:ATP binding"/>
    <property type="evidence" value="ECO:0007669"/>
    <property type="project" value="UniProtKB-KW"/>
</dbReference>
<evidence type="ECO:0000313" key="13">
    <source>
        <dbReference type="EMBL" id="VAW37451.1"/>
    </source>
</evidence>
<dbReference type="InterPro" id="IPR027417">
    <property type="entry name" value="P-loop_NTPase"/>
</dbReference>
<keyword evidence="2" id="KW-0547">Nucleotide-binding</keyword>
<keyword evidence="8" id="KW-0238">DNA-binding</keyword>
<evidence type="ECO:0000256" key="3">
    <source>
        <dbReference type="ARBA" id="ARBA00022763"/>
    </source>
</evidence>
<evidence type="ECO:0000256" key="9">
    <source>
        <dbReference type="ARBA" id="ARBA00023204"/>
    </source>
</evidence>
<dbReference type="GO" id="GO:0006310">
    <property type="term" value="P:DNA recombination"/>
    <property type="evidence" value="ECO:0007669"/>
    <property type="project" value="InterPro"/>
</dbReference>
<dbReference type="GO" id="GO:0009338">
    <property type="term" value="C:exodeoxyribonuclease V complex"/>
    <property type="evidence" value="ECO:0007669"/>
    <property type="project" value="InterPro"/>
</dbReference>
<dbReference type="InterPro" id="IPR050534">
    <property type="entry name" value="Coronavir_polyprotein_1ab"/>
</dbReference>
<evidence type="ECO:0000256" key="7">
    <source>
        <dbReference type="ARBA" id="ARBA00022840"/>
    </source>
</evidence>
<evidence type="ECO:0000259" key="11">
    <source>
        <dbReference type="Pfam" id="PF13538"/>
    </source>
</evidence>
<dbReference type="InterPro" id="IPR041851">
    <property type="entry name" value="RecD_N_sf"/>
</dbReference>
<dbReference type="InterPro" id="IPR006344">
    <property type="entry name" value="RecD"/>
</dbReference>